<reference evidence="2" key="1">
    <citation type="submission" date="2018-02" db="EMBL/GenBank/DDBJ databases">
        <title>Rhizophora mucronata_Transcriptome.</title>
        <authorList>
            <person name="Meera S.P."/>
            <person name="Sreeshan A."/>
            <person name="Augustine A."/>
        </authorList>
    </citation>
    <scope>NUCLEOTIDE SEQUENCE</scope>
    <source>
        <tissue evidence="2">Leaf</tissue>
    </source>
</reference>
<protein>
    <submittedName>
        <fullName evidence="2">Uncharacterized protein</fullName>
    </submittedName>
</protein>
<evidence type="ECO:0000313" key="2">
    <source>
        <dbReference type="EMBL" id="MBX27801.1"/>
    </source>
</evidence>
<sequence length="79" mass="8339">MSPPTPSPSNPSTLTPTPTPTPIILYLSNSAGDTSLSSLKSPTPSPNIIINNRTTLFSFRRPPLLTSLTSGSSDLFHSD</sequence>
<name>A0A2P2MC52_RHIMU</name>
<dbReference type="AlphaFoldDB" id="A0A2P2MC52"/>
<evidence type="ECO:0000256" key="1">
    <source>
        <dbReference type="SAM" id="MobiDB-lite"/>
    </source>
</evidence>
<proteinExistence type="predicted"/>
<accession>A0A2P2MC52</accession>
<dbReference type="EMBL" id="GGEC01047317">
    <property type="protein sequence ID" value="MBX27801.1"/>
    <property type="molecule type" value="Transcribed_RNA"/>
</dbReference>
<feature type="region of interest" description="Disordered" evidence="1">
    <location>
        <begin position="1"/>
        <end position="23"/>
    </location>
</feature>
<organism evidence="2">
    <name type="scientific">Rhizophora mucronata</name>
    <name type="common">Asiatic mangrove</name>
    <dbReference type="NCBI Taxonomy" id="61149"/>
    <lineage>
        <taxon>Eukaryota</taxon>
        <taxon>Viridiplantae</taxon>
        <taxon>Streptophyta</taxon>
        <taxon>Embryophyta</taxon>
        <taxon>Tracheophyta</taxon>
        <taxon>Spermatophyta</taxon>
        <taxon>Magnoliopsida</taxon>
        <taxon>eudicotyledons</taxon>
        <taxon>Gunneridae</taxon>
        <taxon>Pentapetalae</taxon>
        <taxon>rosids</taxon>
        <taxon>fabids</taxon>
        <taxon>Malpighiales</taxon>
        <taxon>Rhizophoraceae</taxon>
        <taxon>Rhizophora</taxon>
    </lineage>
</organism>